<proteinExistence type="predicted"/>
<evidence type="ECO:0000313" key="4">
    <source>
        <dbReference type="Proteomes" id="UP000005408"/>
    </source>
</evidence>
<keyword evidence="4" id="KW-1185">Reference proteome</keyword>
<keyword evidence="1" id="KW-0175">Coiled coil</keyword>
<accession>A0A8W8HL99</accession>
<dbReference type="EnsemblMetazoa" id="G10037.1">
    <property type="protein sequence ID" value="G10037.1:cds"/>
    <property type="gene ID" value="G10037"/>
</dbReference>
<feature type="compositionally biased region" description="Polar residues" evidence="2">
    <location>
        <begin position="473"/>
        <end position="484"/>
    </location>
</feature>
<evidence type="ECO:0000256" key="1">
    <source>
        <dbReference type="SAM" id="Coils"/>
    </source>
</evidence>
<name>A0A8W8HL99_MAGGI</name>
<dbReference type="Proteomes" id="UP000005408">
    <property type="component" value="Unassembled WGS sequence"/>
</dbReference>
<dbReference type="AlphaFoldDB" id="A0A8W8HL99"/>
<feature type="coiled-coil region" evidence="1">
    <location>
        <begin position="144"/>
        <end position="180"/>
    </location>
</feature>
<organism evidence="3 4">
    <name type="scientific">Magallana gigas</name>
    <name type="common">Pacific oyster</name>
    <name type="synonym">Crassostrea gigas</name>
    <dbReference type="NCBI Taxonomy" id="29159"/>
    <lineage>
        <taxon>Eukaryota</taxon>
        <taxon>Metazoa</taxon>
        <taxon>Spiralia</taxon>
        <taxon>Lophotrochozoa</taxon>
        <taxon>Mollusca</taxon>
        <taxon>Bivalvia</taxon>
        <taxon>Autobranchia</taxon>
        <taxon>Pteriomorphia</taxon>
        <taxon>Ostreida</taxon>
        <taxon>Ostreoidea</taxon>
        <taxon>Ostreidae</taxon>
        <taxon>Magallana</taxon>
    </lineage>
</organism>
<reference evidence="3" key="1">
    <citation type="submission" date="2022-08" db="UniProtKB">
        <authorList>
            <consortium name="EnsemblMetazoa"/>
        </authorList>
    </citation>
    <scope>IDENTIFICATION</scope>
    <source>
        <strain evidence="3">05x7-T-G4-1.051#20</strain>
    </source>
</reference>
<evidence type="ECO:0000313" key="3">
    <source>
        <dbReference type="EnsemblMetazoa" id="G10037.1:cds"/>
    </source>
</evidence>
<feature type="region of interest" description="Disordered" evidence="2">
    <location>
        <begin position="461"/>
        <end position="484"/>
    </location>
</feature>
<protein>
    <submittedName>
        <fullName evidence="3">Uncharacterized protein</fullName>
    </submittedName>
</protein>
<sequence>MVDAPALRQSRTITSVGMEEFDEKVNRHVSKLGNIKRDIDSIFMDIAENPVMNLERAKMYKTSLTKFMKQYEKASGEYAAYLQGQRHEAAKREETSRALIANVLQEKVSTVLKQLNSILPVPRAKSQMSGHSHISASSHLTSVILQHTAKVEEARAKLKYAKEEAELMRKEAEIKAAQCLLSVKKEFDAAKSSLSAIKMVLDYDSLGESYIPPCEEDTGEDDLGEKEDNACAIEQPNPQDHDETTGQYTENPRELLNTRTVQHHNHFESTDRPSEPVNLNTSVRPDHIEYIPRSSMELPQPRTKHIEHTLPTPTEKTQTLLNPNAPEFVDDKKPMHAGVNVTRFSDWRKLVRGVAYLKNFIRKYKGVNTTKNVDTNIISETEHFIIQMVQKEAFGPEIQAIKEGREIRKVEQEKTSTDTFNKDAKAAALHTRPPEDSTETTNKLLKAIKRIREIWKRNKVQKVEASVTGDPENVSQATEQSADF</sequence>
<evidence type="ECO:0000256" key="2">
    <source>
        <dbReference type="SAM" id="MobiDB-lite"/>
    </source>
</evidence>